<keyword evidence="3 6" id="KW-0812">Transmembrane</keyword>
<evidence type="ECO:0000313" key="8">
    <source>
        <dbReference type="Proteomes" id="UP000197781"/>
    </source>
</evidence>
<feature type="transmembrane region" description="Helical" evidence="6">
    <location>
        <begin position="175"/>
        <end position="192"/>
    </location>
</feature>
<organism evidence="7 8">
    <name type="scientific">Brevibacillus formosus</name>
    <dbReference type="NCBI Taxonomy" id="54913"/>
    <lineage>
        <taxon>Bacteria</taxon>
        <taxon>Bacillati</taxon>
        <taxon>Bacillota</taxon>
        <taxon>Bacilli</taxon>
        <taxon>Bacillales</taxon>
        <taxon>Paenibacillaceae</taxon>
        <taxon>Brevibacillus</taxon>
    </lineage>
</organism>
<sequence length="417" mass="46648">MNEIFRNRNFRKLFLSNLFSGFGQGMTMIGISWYLVESTGSASLLGSTMLLSSIMTLLIGPYFGTLIDRFSRKAILQLEQLGGFSVLTLVAAWGFWGTYQEWMMVLVFLASMFMFQVHEPTQSAFIQETFEQKHYNVINSTLEIQNQTALVLAGAFAGLLLGKYGLHIVLILNTLTYLIAFLSLTGIDYVYTQEKQVEKYLRTSWVSQFQQSWVYIKEKRGFIVFGIAALIPFLAVMLTNLLNPIFVSQVLGEDVAIYSMGEVTYSIGAVLAGFLLTWFRGKIGAFPYMVGNFILMAIALVMTVVIPMGSVFVLLSAFMGWCNVSTRLIRQTIYMELLPNRFMGRVLSFFRSIGTCMRLLLLALFTLMLDSTGASVGYLVLAGLLVTATLGIVFSMRLLMQQVDTPDVVADQGTVKH</sequence>
<evidence type="ECO:0000256" key="5">
    <source>
        <dbReference type="ARBA" id="ARBA00023136"/>
    </source>
</evidence>
<dbReference type="EMBL" id="CP018145">
    <property type="protein sequence ID" value="ASJ55485.1"/>
    <property type="molecule type" value="Genomic_DNA"/>
</dbReference>
<feature type="transmembrane region" description="Helical" evidence="6">
    <location>
        <begin position="255"/>
        <end position="279"/>
    </location>
</feature>
<evidence type="ECO:0000256" key="1">
    <source>
        <dbReference type="ARBA" id="ARBA00004651"/>
    </source>
</evidence>
<feature type="transmembrane region" description="Helical" evidence="6">
    <location>
        <begin position="222"/>
        <end position="243"/>
    </location>
</feature>
<evidence type="ECO:0000256" key="3">
    <source>
        <dbReference type="ARBA" id="ARBA00022692"/>
    </source>
</evidence>
<dbReference type="CDD" id="cd06173">
    <property type="entry name" value="MFS_MefA_like"/>
    <property type="match status" value="1"/>
</dbReference>
<dbReference type="Proteomes" id="UP000197781">
    <property type="component" value="Chromosome"/>
</dbReference>
<comment type="subcellular location">
    <subcellularLocation>
        <location evidence="1">Cell membrane</location>
        <topology evidence="1">Multi-pass membrane protein</topology>
    </subcellularLocation>
</comment>
<reference evidence="7 8" key="1">
    <citation type="submission" date="2016-11" db="EMBL/GenBank/DDBJ databases">
        <authorList>
            <person name="Jaros S."/>
            <person name="Januszkiewicz K."/>
            <person name="Wedrychowicz H."/>
        </authorList>
    </citation>
    <scope>NUCLEOTIDE SEQUENCE [LARGE SCALE GENOMIC DNA]</scope>
    <source>
        <strain evidence="7 8">NF2</strain>
    </source>
</reference>
<keyword evidence="4 6" id="KW-1133">Transmembrane helix</keyword>
<feature type="transmembrane region" description="Helical" evidence="6">
    <location>
        <begin position="42"/>
        <end position="63"/>
    </location>
</feature>
<keyword evidence="2" id="KW-1003">Cell membrane</keyword>
<evidence type="ECO:0000256" key="4">
    <source>
        <dbReference type="ARBA" id="ARBA00022989"/>
    </source>
</evidence>
<name>A0A220ML41_9BACL</name>
<feature type="transmembrane region" description="Helical" evidence="6">
    <location>
        <begin position="349"/>
        <end position="369"/>
    </location>
</feature>
<keyword evidence="5 6" id="KW-0472">Membrane</keyword>
<proteinExistence type="predicted"/>
<feature type="transmembrane region" description="Helical" evidence="6">
    <location>
        <begin position="286"/>
        <end position="306"/>
    </location>
</feature>
<dbReference type="GO" id="GO:0005886">
    <property type="term" value="C:plasma membrane"/>
    <property type="evidence" value="ECO:0007669"/>
    <property type="project" value="UniProtKB-SubCell"/>
</dbReference>
<dbReference type="GO" id="GO:0022857">
    <property type="term" value="F:transmembrane transporter activity"/>
    <property type="evidence" value="ECO:0007669"/>
    <property type="project" value="InterPro"/>
</dbReference>
<dbReference type="Gene3D" id="1.20.1250.20">
    <property type="entry name" value="MFS general substrate transporter like domains"/>
    <property type="match status" value="1"/>
</dbReference>
<dbReference type="KEGG" id="bfm:BP422_19185"/>
<dbReference type="InterPro" id="IPR036259">
    <property type="entry name" value="MFS_trans_sf"/>
</dbReference>
<dbReference type="SUPFAM" id="SSF103473">
    <property type="entry name" value="MFS general substrate transporter"/>
    <property type="match status" value="1"/>
</dbReference>
<dbReference type="InterPro" id="IPR011701">
    <property type="entry name" value="MFS"/>
</dbReference>
<accession>A0A220ML41</accession>
<dbReference type="PANTHER" id="PTHR23513:SF11">
    <property type="entry name" value="STAPHYLOFERRIN A TRANSPORTER"/>
    <property type="match status" value="1"/>
</dbReference>
<dbReference type="RefSeq" id="WP_088909151.1">
    <property type="nucleotide sequence ID" value="NZ_CP018145.1"/>
</dbReference>
<protein>
    <submittedName>
        <fullName evidence="7">MFS transporter</fullName>
    </submittedName>
</protein>
<evidence type="ECO:0000256" key="2">
    <source>
        <dbReference type="ARBA" id="ARBA00022475"/>
    </source>
</evidence>
<feature type="transmembrane region" description="Helical" evidence="6">
    <location>
        <begin position="75"/>
        <end position="96"/>
    </location>
</feature>
<evidence type="ECO:0000313" key="7">
    <source>
        <dbReference type="EMBL" id="ASJ55485.1"/>
    </source>
</evidence>
<dbReference type="Pfam" id="PF07690">
    <property type="entry name" value="MFS_1"/>
    <property type="match status" value="1"/>
</dbReference>
<feature type="transmembrane region" description="Helical" evidence="6">
    <location>
        <begin position="12"/>
        <end position="36"/>
    </location>
</feature>
<dbReference type="AlphaFoldDB" id="A0A220ML41"/>
<evidence type="ECO:0000256" key="6">
    <source>
        <dbReference type="SAM" id="Phobius"/>
    </source>
</evidence>
<gene>
    <name evidence="7" type="ORF">BP422_19185</name>
</gene>
<dbReference type="PANTHER" id="PTHR23513">
    <property type="entry name" value="INTEGRAL MEMBRANE EFFLUX PROTEIN-RELATED"/>
    <property type="match status" value="1"/>
</dbReference>
<feature type="transmembrane region" description="Helical" evidence="6">
    <location>
        <begin position="375"/>
        <end position="394"/>
    </location>
</feature>